<dbReference type="SUPFAM" id="SSF88659">
    <property type="entry name" value="Sigma3 and sigma4 domains of RNA polymerase sigma factors"/>
    <property type="match status" value="1"/>
</dbReference>
<organism evidence="6 7">
    <name type="scientific">Latilactobacillus fuchuensis DSM 14340 = JCM 11249</name>
    <dbReference type="NCBI Taxonomy" id="1423747"/>
    <lineage>
        <taxon>Bacteria</taxon>
        <taxon>Bacillati</taxon>
        <taxon>Bacillota</taxon>
        <taxon>Bacilli</taxon>
        <taxon>Lactobacillales</taxon>
        <taxon>Lactobacillaceae</taxon>
        <taxon>Latilactobacillus</taxon>
    </lineage>
</organism>
<evidence type="ECO:0000256" key="3">
    <source>
        <dbReference type="ARBA" id="ARBA00023125"/>
    </source>
</evidence>
<dbReference type="PATRIC" id="fig|1423747.3.peg.1747"/>
<keyword evidence="4" id="KW-0804">Transcription</keyword>
<evidence type="ECO:0000256" key="2">
    <source>
        <dbReference type="ARBA" id="ARBA00023082"/>
    </source>
</evidence>
<dbReference type="InterPro" id="IPR007630">
    <property type="entry name" value="RNA_pol_sigma70_r4"/>
</dbReference>
<dbReference type="InterPro" id="IPR013325">
    <property type="entry name" value="RNA_pol_sigma_r2"/>
</dbReference>
<dbReference type="InterPro" id="IPR013324">
    <property type="entry name" value="RNA_pol_sigma_r3/r4-like"/>
</dbReference>
<dbReference type="PANTHER" id="PTHR30385">
    <property type="entry name" value="SIGMA FACTOR F FLAGELLAR"/>
    <property type="match status" value="1"/>
</dbReference>
<name>A0A0R1RPW2_9LACO</name>
<dbReference type="Proteomes" id="UP000051264">
    <property type="component" value="Unassembled WGS sequence"/>
</dbReference>
<sequence length="184" mass="21556">MTQEQIQAAFTLISQDDTLIHGVLKALNVSRKRSNYEDLYQEGLLAFVDAYQHFPGNPETEQHALMVYCFQAVKWTLLMYFRQMNQYNQHIGFVDRQDDNNDAVLDYLDQLSSPITSAEANLLHQECFEQLYQACTPREQRFLVLRYFYNAELKEIAADLNVTRRTANNIKFKIQKKFSAVLIE</sequence>
<evidence type="ECO:0000259" key="5">
    <source>
        <dbReference type="Pfam" id="PF04545"/>
    </source>
</evidence>
<dbReference type="RefSeq" id="WP_025083559.1">
    <property type="nucleotide sequence ID" value="NZ_AZEX01000051.1"/>
</dbReference>
<dbReference type="eggNOG" id="COG1595">
    <property type="taxonomic scope" value="Bacteria"/>
</dbReference>
<dbReference type="Gene3D" id="1.20.140.160">
    <property type="match status" value="1"/>
</dbReference>
<dbReference type="STRING" id="1423747.FC69_GL001718"/>
<keyword evidence="1" id="KW-0805">Transcription regulation</keyword>
<evidence type="ECO:0000313" key="7">
    <source>
        <dbReference type="Proteomes" id="UP000051264"/>
    </source>
</evidence>
<dbReference type="AlphaFoldDB" id="A0A0R1RPW2"/>
<reference evidence="6 7" key="1">
    <citation type="journal article" date="2015" name="Genome Announc.">
        <title>Expanding the biotechnology potential of lactobacilli through comparative genomics of 213 strains and associated genera.</title>
        <authorList>
            <person name="Sun Z."/>
            <person name="Harris H.M."/>
            <person name="McCann A."/>
            <person name="Guo C."/>
            <person name="Argimon S."/>
            <person name="Zhang W."/>
            <person name="Yang X."/>
            <person name="Jeffery I.B."/>
            <person name="Cooney J.C."/>
            <person name="Kagawa T.F."/>
            <person name="Liu W."/>
            <person name="Song Y."/>
            <person name="Salvetti E."/>
            <person name="Wrobel A."/>
            <person name="Rasinkangas P."/>
            <person name="Parkhill J."/>
            <person name="Rea M.C."/>
            <person name="O'Sullivan O."/>
            <person name="Ritari J."/>
            <person name="Douillard F.P."/>
            <person name="Paul Ross R."/>
            <person name="Yang R."/>
            <person name="Briner A.E."/>
            <person name="Felis G.E."/>
            <person name="de Vos W.M."/>
            <person name="Barrangou R."/>
            <person name="Klaenhammer T.R."/>
            <person name="Caufield P.W."/>
            <person name="Cui Y."/>
            <person name="Zhang H."/>
            <person name="O'Toole P.W."/>
        </authorList>
    </citation>
    <scope>NUCLEOTIDE SEQUENCE [LARGE SCALE GENOMIC DNA]</scope>
    <source>
        <strain evidence="6 7">DSM 14340</strain>
    </source>
</reference>
<dbReference type="SUPFAM" id="SSF88946">
    <property type="entry name" value="Sigma2 domain of RNA polymerase sigma factors"/>
    <property type="match status" value="1"/>
</dbReference>
<dbReference type="EMBL" id="AZEX01000051">
    <property type="protein sequence ID" value="KRL59279.1"/>
    <property type="molecule type" value="Genomic_DNA"/>
</dbReference>
<gene>
    <name evidence="6" type="ORF">FC69_GL001718</name>
</gene>
<feature type="domain" description="RNA polymerase sigma-70 region 4" evidence="5">
    <location>
        <begin position="136"/>
        <end position="173"/>
    </location>
</feature>
<evidence type="ECO:0000256" key="4">
    <source>
        <dbReference type="ARBA" id="ARBA00023163"/>
    </source>
</evidence>
<dbReference type="InterPro" id="IPR014284">
    <property type="entry name" value="RNA_pol_sigma-70_dom"/>
</dbReference>
<proteinExistence type="predicted"/>
<dbReference type="GO" id="GO:0003677">
    <property type="term" value="F:DNA binding"/>
    <property type="evidence" value="ECO:0007669"/>
    <property type="project" value="UniProtKB-KW"/>
</dbReference>
<dbReference type="NCBIfam" id="TIGR02937">
    <property type="entry name" value="sigma70-ECF"/>
    <property type="match status" value="1"/>
</dbReference>
<evidence type="ECO:0000313" key="6">
    <source>
        <dbReference type="EMBL" id="KRL59279.1"/>
    </source>
</evidence>
<comment type="caution">
    <text evidence="6">The sequence shown here is derived from an EMBL/GenBank/DDBJ whole genome shotgun (WGS) entry which is preliminary data.</text>
</comment>
<protein>
    <submittedName>
        <fullName evidence="6">RNA polymerase sigma factor, sigma-70 family protein</fullName>
    </submittedName>
</protein>
<accession>A0A0R1RPW2</accession>
<dbReference type="OrthoDB" id="2248780at2"/>
<dbReference type="GO" id="GO:0016987">
    <property type="term" value="F:sigma factor activity"/>
    <property type="evidence" value="ECO:0007669"/>
    <property type="project" value="UniProtKB-KW"/>
</dbReference>
<keyword evidence="2" id="KW-0731">Sigma factor</keyword>
<evidence type="ECO:0000256" key="1">
    <source>
        <dbReference type="ARBA" id="ARBA00023015"/>
    </source>
</evidence>
<dbReference type="GO" id="GO:0006352">
    <property type="term" value="P:DNA-templated transcription initiation"/>
    <property type="evidence" value="ECO:0007669"/>
    <property type="project" value="InterPro"/>
</dbReference>
<keyword evidence="3" id="KW-0238">DNA-binding</keyword>
<dbReference type="Pfam" id="PF04545">
    <property type="entry name" value="Sigma70_r4"/>
    <property type="match status" value="1"/>
</dbReference>